<dbReference type="EMBL" id="EQ973793">
    <property type="protein sequence ID" value="EEF46776.1"/>
    <property type="molecule type" value="Genomic_DNA"/>
</dbReference>
<sequence>MVPLNSILDTVLQQLGVAPATYGMKKNEDAMYTCSVYYPHVDNLGNKYVSTSVGVSLSCFDDAQCGAAMGVIEHLFVIYQLEIIDYNFRNMVICRLNYEFYENQDVGVLKAAYNELYAQFESFAGRFDKVLNIVEKINSYVVTIYNLL</sequence>
<name>B9RPG2_RICCO</name>
<evidence type="ECO:0000313" key="1">
    <source>
        <dbReference type="EMBL" id="EEF46776.1"/>
    </source>
</evidence>
<reference evidence="2" key="1">
    <citation type="journal article" date="2010" name="Nat. Biotechnol.">
        <title>Draft genome sequence of the oilseed species Ricinus communis.</title>
        <authorList>
            <person name="Chan A.P."/>
            <person name="Crabtree J."/>
            <person name="Zhao Q."/>
            <person name="Lorenzi H."/>
            <person name="Orvis J."/>
            <person name="Puiu D."/>
            <person name="Melake-Berhan A."/>
            <person name="Jones K.M."/>
            <person name="Redman J."/>
            <person name="Chen G."/>
            <person name="Cahoon E.B."/>
            <person name="Gedil M."/>
            <person name="Stanke M."/>
            <person name="Haas B.J."/>
            <person name="Wortman J.R."/>
            <person name="Fraser-Liggett C.M."/>
            <person name="Ravel J."/>
            <person name="Rabinowicz P.D."/>
        </authorList>
    </citation>
    <scope>NUCLEOTIDE SEQUENCE [LARGE SCALE GENOMIC DNA]</scope>
    <source>
        <strain evidence="2">cv. Hale</strain>
    </source>
</reference>
<evidence type="ECO:0000313" key="2">
    <source>
        <dbReference type="Proteomes" id="UP000008311"/>
    </source>
</evidence>
<organism evidence="1 2">
    <name type="scientific">Ricinus communis</name>
    <name type="common">Castor bean</name>
    <dbReference type="NCBI Taxonomy" id="3988"/>
    <lineage>
        <taxon>Eukaryota</taxon>
        <taxon>Viridiplantae</taxon>
        <taxon>Streptophyta</taxon>
        <taxon>Embryophyta</taxon>
        <taxon>Tracheophyta</taxon>
        <taxon>Spermatophyta</taxon>
        <taxon>Magnoliopsida</taxon>
        <taxon>eudicotyledons</taxon>
        <taxon>Gunneridae</taxon>
        <taxon>Pentapetalae</taxon>
        <taxon>rosids</taxon>
        <taxon>fabids</taxon>
        <taxon>Malpighiales</taxon>
        <taxon>Euphorbiaceae</taxon>
        <taxon>Acalyphoideae</taxon>
        <taxon>Acalypheae</taxon>
        <taxon>Ricinus</taxon>
    </lineage>
</organism>
<dbReference type="Proteomes" id="UP000008311">
    <property type="component" value="Unassembled WGS sequence"/>
</dbReference>
<protein>
    <submittedName>
        <fullName evidence="1">Uncharacterized protein</fullName>
    </submittedName>
</protein>
<gene>
    <name evidence="1" type="ORF">RCOM_1370050</name>
</gene>
<dbReference type="InParanoid" id="B9RPG2"/>
<keyword evidence="2" id="KW-1185">Reference proteome</keyword>
<proteinExistence type="predicted"/>
<dbReference type="AlphaFoldDB" id="B9RPG2"/>
<accession>B9RPG2</accession>